<dbReference type="AlphaFoldDB" id="A0A1E5Q4C2"/>
<dbReference type="EMBL" id="MCGG01000067">
    <property type="protein sequence ID" value="OEJ64682.1"/>
    <property type="molecule type" value="Genomic_DNA"/>
</dbReference>
<evidence type="ECO:0000313" key="2">
    <source>
        <dbReference type="Proteomes" id="UP000095347"/>
    </source>
</evidence>
<evidence type="ECO:0000313" key="1">
    <source>
        <dbReference type="EMBL" id="OEJ64682.1"/>
    </source>
</evidence>
<dbReference type="SUPFAM" id="SSF117074">
    <property type="entry name" value="Hypothetical protein PA1324"/>
    <property type="match status" value="1"/>
</dbReference>
<dbReference type="Proteomes" id="UP000095347">
    <property type="component" value="Unassembled WGS sequence"/>
</dbReference>
<dbReference type="STRING" id="28181.BEN30_00905"/>
<comment type="caution">
    <text evidence="1">The sequence shown here is derived from an EMBL/GenBank/DDBJ whole genome shotgun (WGS) entry which is preliminary data.</text>
</comment>
<protein>
    <recommendedName>
        <fullName evidence="3">Carboxypeptidase regulatory-like domain-containing protein</fullName>
    </recommendedName>
</protein>
<reference evidence="2" key="1">
    <citation type="submission" date="2016-07" db="EMBL/GenBank/DDBJ databases">
        <authorList>
            <person name="Florea S."/>
            <person name="Webb J.S."/>
            <person name="Jaromczyk J."/>
            <person name="Schardl C.L."/>
        </authorList>
    </citation>
    <scope>NUCLEOTIDE SEQUENCE [LARGE SCALE GENOMIC DNA]</scope>
    <source>
        <strain evidence="2">MV-1</strain>
    </source>
</reference>
<gene>
    <name evidence="1" type="ORF">BEN30_00905</name>
</gene>
<accession>A0A1E5Q4C2</accession>
<organism evidence="1 2">
    <name type="scientific">Magnetovibrio blakemorei</name>
    <dbReference type="NCBI Taxonomy" id="28181"/>
    <lineage>
        <taxon>Bacteria</taxon>
        <taxon>Pseudomonadati</taxon>
        <taxon>Pseudomonadota</taxon>
        <taxon>Alphaproteobacteria</taxon>
        <taxon>Rhodospirillales</taxon>
        <taxon>Magnetovibrionaceae</taxon>
        <taxon>Magnetovibrio</taxon>
    </lineage>
</organism>
<proteinExistence type="predicted"/>
<name>A0A1E5Q4C2_9PROT</name>
<evidence type="ECO:0008006" key="3">
    <source>
        <dbReference type="Google" id="ProtNLM"/>
    </source>
</evidence>
<sequence>MIVLGFQADALAQISPSKPLPPNAAAAKPLYKPETAFSTTASAWALKEGTSTIAGQGFLKAQGGFIQTAAGETVTLVPKSPYTDEIVSITRKDGFFEEYSGVQKDPEYEPFRRVITADKNGAFRFEGLPAGEWYIATRVIWFTRDQLGNVALNGGLLWGVITTVEGQALENIKLNSTDELLRYGPQ</sequence>
<keyword evidence="2" id="KW-1185">Reference proteome</keyword>